<dbReference type="CDD" id="cd17320">
    <property type="entry name" value="MFS_MdfA_MDR_like"/>
    <property type="match status" value="1"/>
</dbReference>
<comment type="caution">
    <text evidence="10">The sequence shown here is derived from an EMBL/GenBank/DDBJ whole genome shotgun (WGS) entry which is preliminary data.</text>
</comment>
<evidence type="ECO:0000256" key="1">
    <source>
        <dbReference type="ARBA" id="ARBA00004651"/>
    </source>
</evidence>
<dbReference type="PANTHER" id="PTHR23502:SF132">
    <property type="entry name" value="POLYAMINE TRANSPORTER 2-RELATED"/>
    <property type="match status" value="1"/>
</dbReference>
<name>A0ABQ3IMR3_9GAMM</name>
<feature type="domain" description="Major facilitator superfamily (MFS) profile" evidence="9">
    <location>
        <begin position="8"/>
        <end position="396"/>
    </location>
</feature>
<evidence type="ECO:0000256" key="5">
    <source>
        <dbReference type="ARBA" id="ARBA00022692"/>
    </source>
</evidence>
<dbReference type="Proteomes" id="UP000626370">
    <property type="component" value="Unassembled WGS sequence"/>
</dbReference>
<comment type="similarity">
    <text evidence="2 8">Belongs to the major facilitator superfamily. Bcr/CmlA family.</text>
</comment>
<feature type="transmembrane region" description="Helical" evidence="8">
    <location>
        <begin position="279"/>
        <end position="300"/>
    </location>
</feature>
<feature type="transmembrane region" description="Helical" evidence="8">
    <location>
        <begin position="102"/>
        <end position="123"/>
    </location>
</feature>
<evidence type="ECO:0000256" key="4">
    <source>
        <dbReference type="ARBA" id="ARBA00022475"/>
    </source>
</evidence>
<dbReference type="EMBL" id="BNAH01000006">
    <property type="protein sequence ID" value="GHE88968.1"/>
    <property type="molecule type" value="Genomic_DNA"/>
</dbReference>
<dbReference type="PANTHER" id="PTHR23502">
    <property type="entry name" value="MAJOR FACILITATOR SUPERFAMILY"/>
    <property type="match status" value="1"/>
</dbReference>
<feature type="transmembrane region" description="Helical" evidence="8">
    <location>
        <begin position="77"/>
        <end position="96"/>
    </location>
</feature>
<feature type="transmembrane region" description="Helical" evidence="8">
    <location>
        <begin position="166"/>
        <end position="185"/>
    </location>
</feature>
<sequence>MEDNQKSHVGIAAVLAFVMALGPFALDTYLPAFPFIAETMNTSVHQVSLSISLYVFVLAIGQLSGGPLSDYLGRSKVMLTGITIFGIASILLAFSTSLPEFLILRILQAFGGGWATVTIPALVRDRLSGVEAAKFFSLIGLLMILAPAVAPNIGSLLLTIFHWEAIFVFLAIYSVVALILLKTLIFKESSVRPTKENISVWQRYKIVLSIRPAMRFMLTGTFAFSVMLLFITHASFIYQNHFGVTPTVFSLFFSANVVLMLIFNLANRRLLEHYASEQILRWFVLLQGIGILLLILFTLINADLSLFVMAMVLTIGSMGAVFPNVQACYMEFFSKNGGTAAALLGATQFSIAGIIATLSTLMPESLISIILSQAVCSLICITLIWSGKIRKVSDNN</sequence>
<keyword evidence="7 8" id="KW-0472">Membrane</keyword>
<keyword evidence="4" id="KW-1003">Cell membrane</keyword>
<keyword evidence="11" id="KW-1185">Reference proteome</keyword>
<dbReference type="PROSITE" id="PS50850">
    <property type="entry name" value="MFS"/>
    <property type="match status" value="1"/>
</dbReference>
<evidence type="ECO:0000313" key="11">
    <source>
        <dbReference type="Proteomes" id="UP000626370"/>
    </source>
</evidence>
<dbReference type="NCBIfam" id="TIGR00710">
    <property type="entry name" value="efflux_Bcr_CflA"/>
    <property type="match status" value="1"/>
</dbReference>
<dbReference type="InterPro" id="IPR020846">
    <property type="entry name" value="MFS_dom"/>
</dbReference>
<dbReference type="Gene3D" id="1.20.1720.10">
    <property type="entry name" value="Multidrug resistance protein D"/>
    <property type="match status" value="1"/>
</dbReference>
<evidence type="ECO:0000256" key="2">
    <source>
        <dbReference type="ARBA" id="ARBA00006236"/>
    </source>
</evidence>
<gene>
    <name evidence="10" type="ORF">GCM10011501_18010</name>
</gene>
<protein>
    <recommendedName>
        <fullName evidence="8">Bcr/CflA family efflux transporter</fullName>
    </recommendedName>
</protein>
<evidence type="ECO:0000313" key="10">
    <source>
        <dbReference type="EMBL" id="GHE88968.1"/>
    </source>
</evidence>
<dbReference type="SUPFAM" id="SSF103473">
    <property type="entry name" value="MFS general substrate transporter"/>
    <property type="match status" value="1"/>
</dbReference>
<dbReference type="InterPro" id="IPR011701">
    <property type="entry name" value="MFS"/>
</dbReference>
<dbReference type="RefSeq" id="WP_229817175.1">
    <property type="nucleotide sequence ID" value="NZ_BNAH01000006.1"/>
</dbReference>
<feature type="transmembrane region" description="Helical" evidence="8">
    <location>
        <begin position="306"/>
        <end position="325"/>
    </location>
</feature>
<feature type="transmembrane region" description="Helical" evidence="8">
    <location>
        <begin position="337"/>
        <end position="359"/>
    </location>
</feature>
<keyword evidence="3 8" id="KW-0813">Transport</keyword>
<dbReference type="InterPro" id="IPR004812">
    <property type="entry name" value="Efflux_drug-R_Bcr/CmlA"/>
</dbReference>
<feature type="transmembrane region" description="Helical" evidence="8">
    <location>
        <begin position="365"/>
        <end position="385"/>
    </location>
</feature>
<evidence type="ECO:0000256" key="7">
    <source>
        <dbReference type="ARBA" id="ARBA00023136"/>
    </source>
</evidence>
<reference evidence="11" key="1">
    <citation type="journal article" date="2019" name="Int. J. Syst. Evol. Microbiol.">
        <title>The Global Catalogue of Microorganisms (GCM) 10K type strain sequencing project: providing services to taxonomists for standard genome sequencing and annotation.</title>
        <authorList>
            <consortium name="The Broad Institute Genomics Platform"/>
            <consortium name="The Broad Institute Genome Sequencing Center for Infectious Disease"/>
            <person name="Wu L."/>
            <person name="Ma J."/>
        </authorList>
    </citation>
    <scope>NUCLEOTIDE SEQUENCE [LARGE SCALE GENOMIC DNA]</scope>
    <source>
        <strain evidence="11">CGMCC 1.15922</strain>
    </source>
</reference>
<evidence type="ECO:0000256" key="8">
    <source>
        <dbReference type="RuleBase" id="RU365088"/>
    </source>
</evidence>
<feature type="transmembrane region" description="Helical" evidence="8">
    <location>
        <begin position="46"/>
        <end position="65"/>
    </location>
</feature>
<dbReference type="InterPro" id="IPR036259">
    <property type="entry name" value="MFS_trans_sf"/>
</dbReference>
<feature type="transmembrane region" description="Helical" evidence="8">
    <location>
        <begin position="213"/>
        <end position="236"/>
    </location>
</feature>
<proteinExistence type="inferred from homology"/>
<feature type="transmembrane region" description="Helical" evidence="8">
    <location>
        <begin position="248"/>
        <end position="267"/>
    </location>
</feature>
<accession>A0ABQ3IMR3</accession>
<feature type="transmembrane region" description="Helical" evidence="8">
    <location>
        <begin position="7"/>
        <end position="26"/>
    </location>
</feature>
<comment type="subcellular location">
    <subcellularLocation>
        <location evidence="8">Cell inner membrane</location>
        <topology evidence="8">Multi-pass membrane protein</topology>
    </subcellularLocation>
    <subcellularLocation>
        <location evidence="1">Cell membrane</location>
        <topology evidence="1">Multi-pass membrane protein</topology>
    </subcellularLocation>
</comment>
<evidence type="ECO:0000256" key="6">
    <source>
        <dbReference type="ARBA" id="ARBA00022989"/>
    </source>
</evidence>
<evidence type="ECO:0000259" key="9">
    <source>
        <dbReference type="PROSITE" id="PS50850"/>
    </source>
</evidence>
<keyword evidence="8" id="KW-0997">Cell inner membrane</keyword>
<keyword evidence="5 8" id="KW-0812">Transmembrane</keyword>
<organism evidence="10 11">
    <name type="scientific">Thalassotalea profundi</name>
    <dbReference type="NCBI Taxonomy" id="2036687"/>
    <lineage>
        <taxon>Bacteria</taxon>
        <taxon>Pseudomonadati</taxon>
        <taxon>Pseudomonadota</taxon>
        <taxon>Gammaproteobacteria</taxon>
        <taxon>Alteromonadales</taxon>
        <taxon>Colwelliaceae</taxon>
        <taxon>Thalassotalea</taxon>
    </lineage>
</organism>
<keyword evidence="6 8" id="KW-1133">Transmembrane helix</keyword>
<evidence type="ECO:0000256" key="3">
    <source>
        <dbReference type="ARBA" id="ARBA00022448"/>
    </source>
</evidence>
<dbReference type="Pfam" id="PF07690">
    <property type="entry name" value="MFS_1"/>
    <property type="match status" value="1"/>
</dbReference>
<feature type="transmembrane region" description="Helical" evidence="8">
    <location>
        <begin position="135"/>
        <end position="160"/>
    </location>
</feature>